<accession>A0A5N5LZH8</accession>
<dbReference type="InterPro" id="IPR057987">
    <property type="entry name" value="TPR_RNF123/RKP"/>
</dbReference>
<protein>
    <submittedName>
        <fullName evidence="6">Uncharacterized protein</fullName>
    </submittedName>
</protein>
<proteinExistence type="predicted"/>
<keyword evidence="1" id="KW-0479">Metal-binding</keyword>
<dbReference type="GO" id="GO:0051603">
    <property type="term" value="P:proteolysis involved in protein catabolic process"/>
    <property type="evidence" value="ECO:0007669"/>
    <property type="project" value="TreeGrafter"/>
</dbReference>
<gene>
    <name evidence="6" type="ORF">DKX38_011494</name>
</gene>
<evidence type="ECO:0000256" key="2">
    <source>
        <dbReference type="ARBA" id="ARBA00022771"/>
    </source>
</evidence>
<dbReference type="GO" id="GO:0005737">
    <property type="term" value="C:cytoplasm"/>
    <property type="evidence" value="ECO:0007669"/>
    <property type="project" value="TreeGrafter"/>
</dbReference>
<dbReference type="EMBL" id="VDCV01000007">
    <property type="protein sequence ID" value="KAB5548088.1"/>
    <property type="molecule type" value="Genomic_DNA"/>
</dbReference>
<evidence type="ECO:0000256" key="3">
    <source>
        <dbReference type="ARBA" id="ARBA00022833"/>
    </source>
</evidence>
<sequence length="500" mass="56701">MAEEGKRVGGLSSGLAVLLNGQDRKENSLKTRLVSSFDDFGNQPMRRAFEYIFGLSNKSLGPFTGPVDTILVCSILKNEYPKFCVKSGHLVDNRYGIHINKDGCESQVVGLEELSICGDIRIKHPLYVESLAMFSSARSNACVWKGKWMYEVLLETSGVMQMIHMHLMGKGLGSGTSYGQPWVVSDVIGYCINPDDDEILFIEMVYPLGWPFMVPRSGVPSPYNTSFHKSFGYAVIPMLIKVVRCARYRISLFSWWKQRGMYATCMLTVQLLLVLSRVDSLFIYIHEFILKPWFCLGSRVASLWNSVHLFGTHHSLANILTSLPEVELPHVLFHDIVLLPLRVDCFHVLRKSDPSFVPPGIFMKQGLASFVSLAYYSFYCRLEVTFVVSHFNDMRSLRRHRHSPEKVNRGMILAPLVGISSNLLDARVGMECGQQNDVAGVFASMDCPDAVHCGFQYLLEYNWVRFSRLVEWGLERNNSRGVDEEFCRGNSRALLCKYEM</sequence>
<dbReference type="PANTHER" id="PTHR13363">
    <property type="entry name" value="RING FINGER AND SRY DOMAIN-CONTAINING"/>
    <property type="match status" value="1"/>
</dbReference>
<keyword evidence="3" id="KW-0862">Zinc</keyword>
<evidence type="ECO:0000259" key="4">
    <source>
        <dbReference type="Pfam" id="PF19322"/>
    </source>
</evidence>
<name>A0A5N5LZH8_9ROSI</name>
<dbReference type="Proteomes" id="UP000326939">
    <property type="component" value="Chromosome 7"/>
</dbReference>
<feature type="domain" description="E3 ubiquitin-protein ligase RNF123/RKP TPR repeat" evidence="5">
    <location>
        <begin position="395"/>
        <end position="465"/>
    </location>
</feature>
<keyword evidence="2" id="KW-0863">Zinc-finger</keyword>
<dbReference type="PANTHER" id="PTHR13363:SF5">
    <property type="entry name" value="E3 UBIQUITIN-PROTEIN LIGASE RNF123"/>
    <property type="match status" value="1"/>
</dbReference>
<feature type="domain" description="E3 ubiquitin-protein ligase RKP N-terminal" evidence="4">
    <location>
        <begin position="1"/>
        <end position="136"/>
    </location>
</feature>
<evidence type="ECO:0000256" key="1">
    <source>
        <dbReference type="ARBA" id="ARBA00022723"/>
    </source>
</evidence>
<dbReference type="GO" id="GO:0004842">
    <property type="term" value="F:ubiquitin-protein transferase activity"/>
    <property type="evidence" value="ECO:0007669"/>
    <property type="project" value="InterPro"/>
</dbReference>
<dbReference type="GO" id="GO:0008270">
    <property type="term" value="F:zinc ion binding"/>
    <property type="evidence" value="ECO:0007669"/>
    <property type="project" value="UniProtKB-KW"/>
</dbReference>
<dbReference type="AlphaFoldDB" id="A0A5N5LZH8"/>
<keyword evidence="7" id="KW-1185">Reference proteome</keyword>
<dbReference type="Pfam" id="PF19322">
    <property type="entry name" value="RKP_N"/>
    <property type="match status" value="1"/>
</dbReference>
<evidence type="ECO:0000313" key="7">
    <source>
        <dbReference type="Proteomes" id="UP000326939"/>
    </source>
</evidence>
<dbReference type="InterPro" id="IPR045737">
    <property type="entry name" value="RKP_N"/>
</dbReference>
<comment type="caution">
    <text evidence="6">The sequence shown here is derived from an EMBL/GenBank/DDBJ whole genome shotgun (WGS) entry which is preliminary data.</text>
</comment>
<dbReference type="Pfam" id="PF25576">
    <property type="entry name" value="TPR_RNF123"/>
    <property type="match status" value="1"/>
</dbReference>
<dbReference type="InterPro" id="IPR045129">
    <property type="entry name" value="RNF123/RKP/RSPRY1"/>
</dbReference>
<evidence type="ECO:0000313" key="6">
    <source>
        <dbReference type="EMBL" id="KAB5548088.1"/>
    </source>
</evidence>
<organism evidence="6 7">
    <name type="scientific">Salix brachista</name>
    <dbReference type="NCBI Taxonomy" id="2182728"/>
    <lineage>
        <taxon>Eukaryota</taxon>
        <taxon>Viridiplantae</taxon>
        <taxon>Streptophyta</taxon>
        <taxon>Embryophyta</taxon>
        <taxon>Tracheophyta</taxon>
        <taxon>Spermatophyta</taxon>
        <taxon>Magnoliopsida</taxon>
        <taxon>eudicotyledons</taxon>
        <taxon>Gunneridae</taxon>
        <taxon>Pentapetalae</taxon>
        <taxon>rosids</taxon>
        <taxon>fabids</taxon>
        <taxon>Malpighiales</taxon>
        <taxon>Salicaceae</taxon>
        <taxon>Saliceae</taxon>
        <taxon>Salix</taxon>
    </lineage>
</organism>
<reference evidence="7" key="1">
    <citation type="journal article" date="2019" name="Gigascience">
        <title>De novo genome assembly of the endangered Acer yangbiense, a plant species with extremely small populations endemic to Yunnan Province, China.</title>
        <authorList>
            <person name="Yang J."/>
            <person name="Wariss H.M."/>
            <person name="Tao L."/>
            <person name="Zhang R."/>
            <person name="Yun Q."/>
            <person name="Hollingsworth P."/>
            <person name="Dao Z."/>
            <person name="Luo G."/>
            <person name="Guo H."/>
            <person name="Ma Y."/>
            <person name="Sun W."/>
        </authorList>
    </citation>
    <scope>NUCLEOTIDE SEQUENCE [LARGE SCALE GENOMIC DNA]</scope>
    <source>
        <strain evidence="7">cv. br00</strain>
    </source>
</reference>
<evidence type="ECO:0000259" key="5">
    <source>
        <dbReference type="Pfam" id="PF25576"/>
    </source>
</evidence>